<name>A0A5J5HHB6_9BACI</name>
<dbReference type="EMBL" id="VYKL01000030">
    <property type="protein sequence ID" value="KAA9019975.1"/>
    <property type="molecule type" value="Genomic_DNA"/>
</dbReference>
<dbReference type="RefSeq" id="WP_150441582.1">
    <property type="nucleotide sequence ID" value="NZ_VYKL01000030.1"/>
</dbReference>
<keyword evidence="3" id="KW-1185">Reference proteome</keyword>
<gene>
    <name evidence="2" type="primary">yunB</name>
    <name evidence="2" type="ORF">F4V44_18925</name>
</gene>
<evidence type="ECO:0000256" key="1">
    <source>
        <dbReference type="SAM" id="Phobius"/>
    </source>
</evidence>
<dbReference type="InterPro" id="IPR014197">
    <property type="entry name" value="Sporulation_prot_YunB"/>
</dbReference>
<sequence>MAKLFRRRLQKRGPLPVRYVLLLTLVFFICSTLICLWVIEKELEPTLMSYAKSESRNIATLVINNAVDKQFEEAESEDLFRTIPNTDGSNNIQLDTEKIIRKQTEIVSLIHENIKEAEEGNTDVLHSLTDVEIDKKKPKEAKGINFSIPLGRATDNALLGNLGPDIPVEFYAIGDVTSDVKTKIEEFGINGGIIEIYIEVQVNIEIIVPFSSDITVVKRNIPIGMGVFRGDVPQFYNGNGNSTPAIQLPKNE</sequence>
<dbReference type="AlphaFoldDB" id="A0A5J5HHB6"/>
<dbReference type="Pfam" id="PF09560">
    <property type="entry name" value="Spore_YunB"/>
    <property type="match status" value="1"/>
</dbReference>
<protein>
    <submittedName>
        <fullName evidence="2">Sporulation protein YunB</fullName>
    </submittedName>
</protein>
<feature type="transmembrane region" description="Helical" evidence="1">
    <location>
        <begin position="20"/>
        <end position="39"/>
    </location>
</feature>
<keyword evidence="1" id="KW-0472">Membrane</keyword>
<evidence type="ECO:0000313" key="2">
    <source>
        <dbReference type="EMBL" id="KAA9019975.1"/>
    </source>
</evidence>
<evidence type="ECO:0000313" key="3">
    <source>
        <dbReference type="Proteomes" id="UP000326671"/>
    </source>
</evidence>
<keyword evidence="1" id="KW-0812">Transmembrane</keyword>
<accession>A0A5J5HHB6</accession>
<dbReference type="Proteomes" id="UP000326671">
    <property type="component" value="Unassembled WGS sequence"/>
</dbReference>
<proteinExistence type="predicted"/>
<comment type="caution">
    <text evidence="2">The sequence shown here is derived from an EMBL/GenBank/DDBJ whole genome shotgun (WGS) entry which is preliminary data.</text>
</comment>
<dbReference type="NCBIfam" id="TIGR02832">
    <property type="entry name" value="spo_yunB"/>
    <property type="match status" value="1"/>
</dbReference>
<dbReference type="PIRSF" id="PIRSF021383">
    <property type="entry name" value="YunB"/>
    <property type="match status" value="1"/>
</dbReference>
<keyword evidence="1" id="KW-1133">Transmembrane helix</keyword>
<reference evidence="2 3" key="1">
    <citation type="submission" date="2019-09" db="EMBL/GenBank/DDBJ databases">
        <title>Whole genome sequences of isolates from the Mars Exploration Rovers.</title>
        <authorList>
            <person name="Seuylemezian A."/>
            <person name="Vaishampayan P."/>
        </authorList>
    </citation>
    <scope>NUCLEOTIDE SEQUENCE [LARGE SCALE GENOMIC DNA]</scope>
    <source>
        <strain evidence="2 3">MER_TA_151</strain>
    </source>
</reference>
<dbReference type="OrthoDB" id="1649278at2"/>
<organism evidence="2 3">
    <name type="scientific">Niallia endozanthoxylica</name>
    <dbReference type="NCBI Taxonomy" id="2036016"/>
    <lineage>
        <taxon>Bacteria</taxon>
        <taxon>Bacillati</taxon>
        <taxon>Bacillota</taxon>
        <taxon>Bacilli</taxon>
        <taxon>Bacillales</taxon>
        <taxon>Bacillaceae</taxon>
        <taxon>Niallia</taxon>
    </lineage>
</organism>